<sequence length="147" mass="16333">MIFGGEEVNGMIFSAAKKIKISITHGKRIRETLEDGEITFTDEDVNGLLLLHNDALVISLNILDFKIKRVLADLEISTNIIHWRVLEQAKLTGNILPAIKLLAGFNLISVTPREEILLPMHSEGITKTTLFDVVNGNMGYNLILGRP</sequence>
<accession>A0A1S3ZZ51</accession>
<dbReference type="KEGG" id="nta:107792000"/>
<dbReference type="PANTHER" id="PTHR33240:SF8">
    <property type="entry name" value="OS03G0439900 PROTEIN"/>
    <property type="match status" value="1"/>
</dbReference>
<gene>
    <name evidence="2" type="primary">LOC107792000</name>
</gene>
<reference evidence="1" key="1">
    <citation type="journal article" date="2014" name="Nat. Commun.">
        <title>The tobacco genome sequence and its comparison with those of tomato and potato.</title>
        <authorList>
            <person name="Sierro N."/>
            <person name="Battey J.N."/>
            <person name="Ouadi S."/>
            <person name="Bakaher N."/>
            <person name="Bovet L."/>
            <person name="Willig A."/>
            <person name="Goepfert S."/>
            <person name="Peitsch M.C."/>
            <person name="Ivanov N.V."/>
        </authorList>
    </citation>
    <scope>NUCLEOTIDE SEQUENCE [LARGE SCALE GENOMIC DNA]</scope>
</reference>
<organism evidence="1 2">
    <name type="scientific">Nicotiana tabacum</name>
    <name type="common">Common tobacco</name>
    <dbReference type="NCBI Taxonomy" id="4097"/>
    <lineage>
        <taxon>Eukaryota</taxon>
        <taxon>Viridiplantae</taxon>
        <taxon>Streptophyta</taxon>
        <taxon>Embryophyta</taxon>
        <taxon>Tracheophyta</taxon>
        <taxon>Spermatophyta</taxon>
        <taxon>Magnoliopsida</taxon>
        <taxon>eudicotyledons</taxon>
        <taxon>Gunneridae</taxon>
        <taxon>Pentapetalae</taxon>
        <taxon>asterids</taxon>
        <taxon>lamiids</taxon>
        <taxon>Solanales</taxon>
        <taxon>Solanaceae</taxon>
        <taxon>Nicotianoideae</taxon>
        <taxon>Nicotianeae</taxon>
        <taxon>Nicotiana</taxon>
    </lineage>
</organism>
<dbReference type="AlphaFoldDB" id="A0A1S3ZZ51"/>
<keyword evidence="1" id="KW-1185">Reference proteome</keyword>
<name>A0A1S3ZZ51_TOBAC</name>
<protein>
    <submittedName>
        <fullName evidence="2">Uncharacterized protein LOC107792000</fullName>
    </submittedName>
</protein>
<proteinExistence type="predicted"/>
<dbReference type="PANTHER" id="PTHR33240">
    <property type="entry name" value="OS08G0508500 PROTEIN"/>
    <property type="match status" value="1"/>
</dbReference>
<dbReference type="GeneID" id="107792000"/>
<dbReference type="RefSeq" id="XP_016469658.1">
    <property type="nucleotide sequence ID" value="XM_016614172.1"/>
</dbReference>
<reference evidence="2" key="2">
    <citation type="submission" date="2025-08" db="UniProtKB">
        <authorList>
            <consortium name="RefSeq"/>
        </authorList>
    </citation>
    <scope>IDENTIFICATION</scope>
    <source>
        <tissue evidence="2">Leaf</tissue>
    </source>
</reference>
<evidence type="ECO:0000313" key="1">
    <source>
        <dbReference type="Proteomes" id="UP000790787"/>
    </source>
</evidence>
<dbReference type="Proteomes" id="UP000790787">
    <property type="component" value="Chromosome 12"/>
</dbReference>
<dbReference type="OrthoDB" id="2919534at2759"/>
<evidence type="ECO:0000313" key="2">
    <source>
        <dbReference type="RefSeq" id="XP_016469658.1"/>
    </source>
</evidence>
<dbReference type="PaxDb" id="4097-A0A1S3ZZ51"/>